<dbReference type="FunFam" id="3.30.200.20:FF:000178">
    <property type="entry name" value="serine/threonine-protein kinase PBS1-like"/>
    <property type="match status" value="1"/>
</dbReference>
<dbReference type="Gene3D" id="1.10.510.10">
    <property type="entry name" value="Transferase(Phosphotransferase) domain 1"/>
    <property type="match status" value="1"/>
</dbReference>
<evidence type="ECO:0000313" key="20">
    <source>
        <dbReference type="Proteomes" id="UP001443914"/>
    </source>
</evidence>
<dbReference type="InterPro" id="IPR000719">
    <property type="entry name" value="Prot_kinase_dom"/>
</dbReference>
<dbReference type="InterPro" id="IPR017441">
    <property type="entry name" value="Protein_kinase_ATP_BS"/>
</dbReference>
<dbReference type="Proteomes" id="UP001443914">
    <property type="component" value="Unassembled WGS sequence"/>
</dbReference>
<keyword evidence="3" id="KW-0723">Serine/threonine-protein kinase</keyword>
<comment type="subcellular location">
    <subcellularLocation>
        <location evidence="1">Membrane</location>
        <topology evidence="1">Single-pass type I membrane protein</topology>
    </subcellularLocation>
</comment>
<dbReference type="PROSITE" id="PS50011">
    <property type="entry name" value="PROTEIN_KINASE_DOM"/>
    <property type="match status" value="1"/>
</dbReference>
<keyword evidence="12" id="KW-0325">Glycoprotein</keyword>
<dbReference type="InterPro" id="IPR045874">
    <property type="entry name" value="LRK10/LRL21-25-like"/>
</dbReference>
<evidence type="ECO:0000256" key="15">
    <source>
        <dbReference type="PROSITE-ProRule" id="PRU10141"/>
    </source>
</evidence>
<dbReference type="GO" id="GO:0030247">
    <property type="term" value="F:polysaccharide binding"/>
    <property type="evidence" value="ECO:0007669"/>
    <property type="project" value="InterPro"/>
</dbReference>
<evidence type="ECO:0000256" key="10">
    <source>
        <dbReference type="ARBA" id="ARBA00022989"/>
    </source>
</evidence>
<dbReference type="SUPFAM" id="SSF56112">
    <property type="entry name" value="Protein kinase-like (PK-like)"/>
    <property type="match status" value="1"/>
</dbReference>
<evidence type="ECO:0000313" key="19">
    <source>
        <dbReference type="EMBL" id="KAK9677606.1"/>
    </source>
</evidence>
<keyword evidence="6 17" id="KW-0732">Signal</keyword>
<protein>
    <recommendedName>
        <fullName evidence="2">non-specific serine/threonine protein kinase</fullName>
        <ecNumber evidence="2">2.7.11.1</ecNumber>
    </recommendedName>
</protein>
<keyword evidence="9 15" id="KW-0067">ATP-binding</keyword>
<evidence type="ECO:0000256" key="9">
    <source>
        <dbReference type="ARBA" id="ARBA00022840"/>
    </source>
</evidence>
<evidence type="ECO:0000256" key="6">
    <source>
        <dbReference type="ARBA" id="ARBA00022729"/>
    </source>
</evidence>
<keyword evidence="5 16" id="KW-0812">Transmembrane</keyword>
<evidence type="ECO:0000256" key="16">
    <source>
        <dbReference type="SAM" id="Phobius"/>
    </source>
</evidence>
<evidence type="ECO:0000259" key="18">
    <source>
        <dbReference type="PROSITE" id="PS50011"/>
    </source>
</evidence>
<feature type="binding site" evidence="15">
    <location>
        <position position="376"/>
    </location>
    <ligand>
        <name>ATP</name>
        <dbReference type="ChEBI" id="CHEBI:30616"/>
    </ligand>
</feature>
<dbReference type="PANTHER" id="PTHR27009">
    <property type="entry name" value="RUST RESISTANCE KINASE LR10-RELATED"/>
    <property type="match status" value="1"/>
</dbReference>
<comment type="catalytic activity">
    <reaction evidence="13">
        <text>L-threonyl-[protein] + ATP = O-phospho-L-threonyl-[protein] + ADP + H(+)</text>
        <dbReference type="Rhea" id="RHEA:46608"/>
        <dbReference type="Rhea" id="RHEA-COMP:11060"/>
        <dbReference type="Rhea" id="RHEA-COMP:11605"/>
        <dbReference type="ChEBI" id="CHEBI:15378"/>
        <dbReference type="ChEBI" id="CHEBI:30013"/>
        <dbReference type="ChEBI" id="CHEBI:30616"/>
        <dbReference type="ChEBI" id="CHEBI:61977"/>
        <dbReference type="ChEBI" id="CHEBI:456216"/>
        <dbReference type="EC" id="2.7.11.1"/>
    </reaction>
</comment>
<sequence>MFYLMSSVGDLTVTIFIIILVLPSSTGVDSGYKTCTSALFSCGNVSNVGYPFWGDGRPRYCGLPALQLQCFHSEKGEWPTLTIGSKDEAPYNVQSMKQFDSYITLELQGFQNIPCTSYNKNISDSLKVSPSVENIKLLYKCPSDIDAHNFNGSAPCYQGGTKYQAYYVSNMSALKDYASYCSSIEVPVFRNELDLYNKGKDKPLIEVLRQGFEVNYEYSPECLRCKNSGGTCGSSYVSDFVCLCNDGSSDYVCQNQHTGKRTLILAIGIGGGILILIVIGLNIGLCYYLKLRFRSAVLLSRKRTSTRKFAVLWKSEAAKCPNVDAFLQIYGSFALTRYTYANIKKMTDGFKDKLGEGGYATVYKGKLLSGRLVAVKVLKLSKGDGEDFLNEVASISRTNHVNIVTLLGFCYEGNKRALIYEFLSNGSLEKFTFHGTRDRIQSLPWETLFNIATGIARGLDYLHRGCNARILHFDIKPHNILLDEEFCPKISDFGLARLCPLQESTISMLEARGTIGYIAPEVFCITVGGVSHKSDVYSFGMMVLDMVCGRKNLSADLQRSSEVYFPQWIYNRLELEEEASFQGTITDEEKVVQRKMILVSLWCIQTYPSNRPSMSRVVEMLQGCVESIQMPPKPNLSSPSRLALDTLVTLTDSSDGAR</sequence>
<comment type="catalytic activity">
    <reaction evidence="14">
        <text>L-seryl-[protein] + ATP = O-phospho-L-seryl-[protein] + ADP + H(+)</text>
        <dbReference type="Rhea" id="RHEA:17989"/>
        <dbReference type="Rhea" id="RHEA-COMP:9863"/>
        <dbReference type="Rhea" id="RHEA-COMP:11604"/>
        <dbReference type="ChEBI" id="CHEBI:15378"/>
        <dbReference type="ChEBI" id="CHEBI:29999"/>
        <dbReference type="ChEBI" id="CHEBI:30616"/>
        <dbReference type="ChEBI" id="CHEBI:83421"/>
        <dbReference type="ChEBI" id="CHEBI:456216"/>
        <dbReference type="EC" id="2.7.11.1"/>
    </reaction>
</comment>
<dbReference type="GO" id="GO:0005524">
    <property type="term" value="F:ATP binding"/>
    <property type="evidence" value="ECO:0007669"/>
    <property type="project" value="UniProtKB-UniRule"/>
</dbReference>
<feature type="domain" description="Protein kinase" evidence="18">
    <location>
        <begin position="348"/>
        <end position="625"/>
    </location>
</feature>
<dbReference type="InterPro" id="IPR032872">
    <property type="entry name" value="WAK_assoc_C"/>
</dbReference>
<feature type="chain" id="PRO_5043620755" description="non-specific serine/threonine protein kinase" evidence="17">
    <location>
        <begin position="28"/>
        <end position="658"/>
    </location>
</feature>
<feature type="transmembrane region" description="Helical" evidence="16">
    <location>
        <begin position="263"/>
        <end position="289"/>
    </location>
</feature>
<keyword evidence="11 16" id="KW-0472">Membrane</keyword>
<proteinExistence type="predicted"/>
<evidence type="ECO:0000256" key="2">
    <source>
        <dbReference type="ARBA" id="ARBA00012513"/>
    </source>
</evidence>
<dbReference type="Pfam" id="PF13947">
    <property type="entry name" value="GUB_WAK_bind"/>
    <property type="match status" value="1"/>
</dbReference>
<comment type="caution">
    <text evidence="19">The sequence shown here is derived from an EMBL/GenBank/DDBJ whole genome shotgun (WGS) entry which is preliminary data.</text>
</comment>
<accession>A0AAW1HLJ2</accession>
<evidence type="ECO:0000256" key="13">
    <source>
        <dbReference type="ARBA" id="ARBA00047899"/>
    </source>
</evidence>
<dbReference type="GO" id="GO:0016020">
    <property type="term" value="C:membrane"/>
    <property type="evidence" value="ECO:0007669"/>
    <property type="project" value="UniProtKB-SubCell"/>
</dbReference>
<evidence type="ECO:0000256" key="12">
    <source>
        <dbReference type="ARBA" id="ARBA00023180"/>
    </source>
</evidence>
<reference evidence="19" key="1">
    <citation type="submission" date="2024-03" db="EMBL/GenBank/DDBJ databases">
        <title>WGS assembly of Saponaria officinalis var. Norfolk2.</title>
        <authorList>
            <person name="Jenkins J."/>
            <person name="Shu S."/>
            <person name="Grimwood J."/>
            <person name="Barry K."/>
            <person name="Goodstein D."/>
            <person name="Schmutz J."/>
            <person name="Leebens-Mack J."/>
            <person name="Osbourn A."/>
        </authorList>
    </citation>
    <scope>NUCLEOTIDE SEQUENCE [LARGE SCALE GENOMIC DNA]</scope>
    <source>
        <strain evidence="19">JIC</strain>
    </source>
</reference>
<keyword evidence="4" id="KW-0808">Transferase</keyword>
<gene>
    <name evidence="19" type="ORF">RND81_11G155200</name>
</gene>
<evidence type="ECO:0000256" key="3">
    <source>
        <dbReference type="ARBA" id="ARBA00022527"/>
    </source>
</evidence>
<evidence type="ECO:0000256" key="4">
    <source>
        <dbReference type="ARBA" id="ARBA00022679"/>
    </source>
</evidence>
<evidence type="ECO:0000256" key="11">
    <source>
        <dbReference type="ARBA" id="ARBA00023136"/>
    </source>
</evidence>
<evidence type="ECO:0000256" key="1">
    <source>
        <dbReference type="ARBA" id="ARBA00004479"/>
    </source>
</evidence>
<dbReference type="InterPro" id="IPR008271">
    <property type="entry name" value="Ser/Thr_kinase_AS"/>
</dbReference>
<evidence type="ECO:0000256" key="5">
    <source>
        <dbReference type="ARBA" id="ARBA00022692"/>
    </source>
</evidence>
<keyword evidence="10 16" id="KW-1133">Transmembrane helix</keyword>
<dbReference type="GO" id="GO:0004674">
    <property type="term" value="F:protein serine/threonine kinase activity"/>
    <property type="evidence" value="ECO:0007669"/>
    <property type="project" value="UniProtKB-KW"/>
</dbReference>
<dbReference type="Gene3D" id="3.30.200.20">
    <property type="entry name" value="Phosphorylase Kinase, domain 1"/>
    <property type="match status" value="1"/>
</dbReference>
<organism evidence="19 20">
    <name type="scientific">Saponaria officinalis</name>
    <name type="common">Common soapwort</name>
    <name type="synonym">Lychnis saponaria</name>
    <dbReference type="NCBI Taxonomy" id="3572"/>
    <lineage>
        <taxon>Eukaryota</taxon>
        <taxon>Viridiplantae</taxon>
        <taxon>Streptophyta</taxon>
        <taxon>Embryophyta</taxon>
        <taxon>Tracheophyta</taxon>
        <taxon>Spermatophyta</taxon>
        <taxon>Magnoliopsida</taxon>
        <taxon>eudicotyledons</taxon>
        <taxon>Gunneridae</taxon>
        <taxon>Pentapetalae</taxon>
        <taxon>Caryophyllales</taxon>
        <taxon>Caryophyllaceae</taxon>
        <taxon>Caryophylleae</taxon>
        <taxon>Saponaria</taxon>
    </lineage>
</organism>
<name>A0AAW1HLJ2_SAPOF</name>
<evidence type="ECO:0000256" key="14">
    <source>
        <dbReference type="ARBA" id="ARBA00048679"/>
    </source>
</evidence>
<dbReference type="FunFam" id="1.10.510.10:FF:000590">
    <property type="entry name" value="PR5-like receptor kinase"/>
    <property type="match status" value="1"/>
</dbReference>
<keyword evidence="20" id="KW-1185">Reference proteome</keyword>
<feature type="signal peptide" evidence="17">
    <location>
        <begin position="1"/>
        <end position="27"/>
    </location>
</feature>
<dbReference type="EMBL" id="JBDFQZ010000011">
    <property type="protein sequence ID" value="KAK9677606.1"/>
    <property type="molecule type" value="Genomic_DNA"/>
</dbReference>
<dbReference type="InterPro" id="IPR025287">
    <property type="entry name" value="WAK_GUB"/>
</dbReference>
<dbReference type="AlphaFoldDB" id="A0AAW1HLJ2"/>
<keyword evidence="8" id="KW-0418">Kinase</keyword>
<dbReference type="SMART" id="SM00220">
    <property type="entry name" value="S_TKc"/>
    <property type="match status" value="1"/>
</dbReference>
<dbReference type="PROSITE" id="PS00108">
    <property type="entry name" value="PROTEIN_KINASE_ST"/>
    <property type="match status" value="1"/>
</dbReference>
<dbReference type="EC" id="2.7.11.1" evidence="2"/>
<keyword evidence="7 15" id="KW-0547">Nucleotide-binding</keyword>
<dbReference type="Pfam" id="PF00069">
    <property type="entry name" value="Pkinase"/>
    <property type="match status" value="1"/>
</dbReference>
<dbReference type="InterPro" id="IPR011009">
    <property type="entry name" value="Kinase-like_dom_sf"/>
</dbReference>
<evidence type="ECO:0000256" key="7">
    <source>
        <dbReference type="ARBA" id="ARBA00022741"/>
    </source>
</evidence>
<evidence type="ECO:0000256" key="17">
    <source>
        <dbReference type="SAM" id="SignalP"/>
    </source>
</evidence>
<dbReference type="PROSITE" id="PS00107">
    <property type="entry name" value="PROTEIN_KINASE_ATP"/>
    <property type="match status" value="1"/>
</dbReference>
<dbReference type="Pfam" id="PF14380">
    <property type="entry name" value="WAK_assoc"/>
    <property type="match status" value="1"/>
</dbReference>
<evidence type="ECO:0000256" key="8">
    <source>
        <dbReference type="ARBA" id="ARBA00022777"/>
    </source>
</evidence>